<feature type="region of interest" description="Disordered" evidence="1">
    <location>
        <begin position="1010"/>
        <end position="1057"/>
    </location>
</feature>
<dbReference type="OrthoDB" id="47211at2759"/>
<feature type="compositionally biased region" description="Low complexity" evidence="1">
    <location>
        <begin position="415"/>
        <end position="430"/>
    </location>
</feature>
<evidence type="ECO:0000313" key="3">
    <source>
        <dbReference type="EMBL" id="EJK74986.1"/>
    </source>
</evidence>
<feature type="compositionally biased region" description="Basic and acidic residues" evidence="1">
    <location>
        <begin position="336"/>
        <end position="349"/>
    </location>
</feature>
<name>K0TL45_THAOC</name>
<feature type="transmembrane region" description="Helical" evidence="2">
    <location>
        <begin position="669"/>
        <end position="692"/>
    </location>
</feature>
<keyword evidence="2" id="KW-0472">Membrane</keyword>
<feature type="compositionally biased region" description="Basic and acidic residues" evidence="1">
    <location>
        <begin position="297"/>
        <end position="320"/>
    </location>
</feature>
<dbReference type="EMBL" id="AGNL01003208">
    <property type="protein sequence ID" value="EJK74986.1"/>
    <property type="molecule type" value="Genomic_DNA"/>
</dbReference>
<evidence type="ECO:0000256" key="1">
    <source>
        <dbReference type="SAM" id="MobiDB-lite"/>
    </source>
</evidence>
<feature type="region of interest" description="Disordered" evidence="1">
    <location>
        <begin position="397"/>
        <end position="430"/>
    </location>
</feature>
<feature type="transmembrane region" description="Helical" evidence="2">
    <location>
        <begin position="876"/>
        <end position="899"/>
    </location>
</feature>
<dbReference type="Proteomes" id="UP000266841">
    <property type="component" value="Unassembled WGS sequence"/>
</dbReference>
<reference evidence="3 4" key="1">
    <citation type="journal article" date="2012" name="Genome Biol.">
        <title>Genome and low-iron response of an oceanic diatom adapted to chronic iron limitation.</title>
        <authorList>
            <person name="Lommer M."/>
            <person name="Specht M."/>
            <person name="Roy A.S."/>
            <person name="Kraemer L."/>
            <person name="Andreson R."/>
            <person name="Gutowska M.A."/>
            <person name="Wolf J."/>
            <person name="Bergner S.V."/>
            <person name="Schilhabel M.B."/>
            <person name="Klostermeier U.C."/>
            <person name="Beiko R.G."/>
            <person name="Rosenstiel P."/>
            <person name="Hippler M."/>
            <person name="Laroche J."/>
        </authorList>
    </citation>
    <scope>NUCLEOTIDE SEQUENCE [LARGE SCALE GENOMIC DNA]</scope>
    <source>
        <strain evidence="3 4">CCMP1005</strain>
    </source>
</reference>
<protein>
    <submittedName>
        <fullName evidence="3">Uncharacterized protein</fullName>
    </submittedName>
</protein>
<feature type="region of interest" description="Disordered" evidence="1">
    <location>
        <begin position="462"/>
        <end position="484"/>
    </location>
</feature>
<feature type="transmembrane region" description="Helical" evidence="2">
    <location>
        <begin position="712"/>
        <end position="739"/>
    </location>
</feature>
<comment type="caution">
    <text evidence="3">The sequence shown here is derived from an EMBL/GenBank/DDBJ whole genome shotgun (WGS) entry which is preliminary data.</text>
</comment>
<evidence type="ECO:0000313" key="4">
    <source>
        <dbReference type="Proteomes" id="UP000266841"/>
    </source>
</evidence>
<feature type="transmembrane region" description="Helical" evidence="2">
    <location>
        <begin position="641"/>
        <end position="662"/>
    </location>
</feature>
<feature type="compositionally biased region" description="Basic and acidic residues" evidence="1">
    <location>
        <begin position="1020"/>
        <end position="1031"/>
    </location>
</feature>
<feature type="region of interest" description="Disordered" evidence="1">
    <location>
        <begin position="296"/>
        <end position="381"/>
    </location>
</feature>
<feature type="region of interest" description="Disordered" evidence="1">
    <location>
        <begin position="160"/>
        <end position="234"/>
    </location>
</feature>
<keyword evidence="4" id="KW-1185">Reference proteome</keyword>
<feature type="compositionally biased region" description="Low complexity" evidence="1">
    <location>
        <begin position="87"/>
        <end position="101"/>
    </location>
</feature>
<accession>K0TL45</accession>
<feature type="compositionally biased region" description="Low complexity" evidence="1">
    <location>
        <begin position="216"/>
        <end position="227"/>
    </location>
</feature>
<keyword evidence="2" id="KW-0812">Transmembrane</keyword>
<feature type="transmembrane region" description="Helical" evidence="2">
    <location>
        <begin position="751"/>
        <end position="769"/>
    </location>
</feature>
<dbReference type="eggNOG" id="ENOG502T6ZC">
    <property type="taxonomic scope" value="Eukaryota"/>
</dbReference>
<feature type="compositionally biased region" description="Basic residues" evidence="1">
    <location>
        <begin position="32"/>
        <end position="45"/>
    </location>
</feature>
<feature type="compositionally biased region" description="Polar residues" evidence="1">
    <location>
        <begin position="462"/>
        <end position="475"/>
    </location>
</feature>
<feature type="region of interest" description="Disordered" evidence="1">
    <location>
        <begin position="21"/>
        <end position="105"/>
    </location>
</feature>
<organism evidence="3 4">
    <name type="scientific">Thalassiosira oceanica</name>
    <name type="common">Marine diatom</name>
    <dbReference type="NCBI Taxonomy" id="159749"/>
    <lineage>
        <taxon>Eukaryota</taxon>
        <taxon>Sar</taxon>
        <taxon>Stramenopiles</taxon>
        <taxon>Ochrophyta</taxon>
        <taxon>Bacillariophyta</taxon>
        <taxon>Coscinodiscophyceae</taxon>
        <taxon>Thalassiosirophycidae</taxon>
        <taxon>Thalassiosirales</taxon>
        <taxon>Thalassiosiraceae</taxon>
        <taxon>Thalassiosira</taxon>
    </lineage>
</organism>
<feature type="compositionally biased region" description="Basic and acidic residues" evidence="1">
    <location>
        <begin position="194"/>
        <end position="207"/>
    </location>
</feature>
<feature type="compositionally biased region" description="Low complexity" evidence="1">
    <location>
        <begin position="355"/>
        <end position="365"/>
    </location>
</feature>
<proteinExistence type="predicted"/>
<feature type="transmembrane region" description="Helical" evidence="2">
    <location>
        <begin position="797"/>
        <end position="820"/>
    </location>
</feature>
<feature type="compositionally biased region" description="Low complexity" evidence="1">
    <location>
        <begin position="323"/>
        <end position="334"/>
    </location>
</feature>
<feature type="transmembrane region" description="Helical" evidence="2">
    <location>
        <begin position="508"/>
        <end position="531"/>
    </location>
</feature>
<feature type="transmembrane region" description="Helical" evidence="2">
    <location>
        <begin position="606"/>
        <end position="629"/>
    </location>
</feature>
<keyword evidence="2" id="KW-1133">Transmembrane helix</keyword>
<dbReference type="AlphaFoldDB" id="K0TL45"/>
<gene>
    <name evidence="3" type="ORF">THAOC_03307</name>
</gene>
<sequence length="1057" mass="118270">MTEHKSLSDLLAEDVRDYFLREGQPVADPTRSRKQKTPRRSRHRRPADVANSETLHDELPSNRPLSVTSVPVDSQQPQQNYPHMRHGSAGSESLGSAGSRSQVRSAADAEFLRQYAADKQQTNHRMAIATRPIPHGAAHTSEEPLPSAVRDVHANQFASPYHSMVSSPRPPKVVGSHRPGLPSIDNDDWEEDDKIERRDRRKLERKEARRKTRKQNSLGGNSLGSSSCGRKSLHMLNPMNGSLCYSTGSSSQMAAGSSYQKKPLNDRFETQQHNRLDSHGTHGTFVIQQQSVGAEPLCHDRNVGGPQYDKDGETGFERGHVRPLSYLSDPSSDSGNESRRQDHENERTRSNGNRSFLSPSNSSSSGTFRHPLHSEFSSGSDLHSSLLGSAILDYKSPSPAPSGEVHGEIDEGSYDSESTGSSYTSSYDSSSIDTFPNKGYGKRMMWGRGNYDRGERSRLTNWNRPTYASTKPISNERNRSRRKLQGRNGIPLRLDDAIQLLSQKIQGMFVAFELLISNMPSLVGSLALAWVSLGVDWFKVGVCQTLDVLMCRERRYDLPIPMQWYEETFDACHPTHYHNKACVFPEFPGCFVCDAEREGYQLVLRFHYICSTVAFVFSSFLVGKTLIAFPVVRDELANPTTAAPLGLLMMALEKVFAGNFGIIGKTVTYVASGLHAAVAMWFIFISIMYRTLPEPSWFSNTTGIGLAAAKMYLYWTPAGYTLCILSTTSFVLFYFVALYRIHTNVKISVPVCWVQLSGPAVVLYGFTIFSQPGSDEDDLALLDEANKEHFFSLHRKIYMPIQHTLFACCLLSMVSSLYLLQTRWKTFREKEFSPAHVSFCAPLVSHANALQAYRSSLQKFSQTPIGTHFKLALYQYWVLVLVVATILVAILTTKFLLFLPQWCQLDVDNDEMPPEPEKTIVTQLLQQGEANDTMNQHFVSAAVLQANESGALVRVLQDGRMKYVRSRRMPSMGFDPILNVSELMSERERLLQNVKDKAVVTGRDRGGLMSFDANYATPVRESKESSGDSPREGSGGPRRRLNFLSFDASTMMRGDHS</sequence>
<dbReference type="OMA" id="KEFSPAH"/>
<evidence type="ECO:0000256" key="2">
    <source>
        <dbReference type="SAM" id="Phobius"/>
    </source>
</evidence>
<feature type="compositionally biased region" description="Polar residues" evidence="1">
    <location>
        <begin position="63"/>
        <end position="81"/>
    </location>
</feature>